<name>A0A975BBK8_9BACT</name>
<dbReference type="EMBL" id="CP061799">
    <property type="protein sequence ID" value="QTA82240.1"/>
    <property type="molecule type" value="Genomic_DNA"/>
</dbReference>
<reference evidence="1" key="1">
    <citation type="journal article" date="2021" name="Microb. Physiol.">
        <title>Proteogenomic Insights into the Physiology of Marine, Sulfate-Reducing, Filamentous Desulfonema limicola and Desulfonema magnum.</title>
        <authorList>
            <person name="Schnaars V."/>
            <person name="Wohlbrand L."/>
            <person name="Scheve S."/>
            <person name="Hinrichs C."/>
            <person name="Reinhardt R."/>
            <person name="Rabus R."/>
        </authorList>
    </citation>
    <scope>NUCLEOTIDE SEQUENCE</scope>
    <source>
        <strain evidence="1">5ac10</strain>
    </source>
</reference>
<dbReference type="Proteomes" id="UP000663720">
    <property type="component" value="Chromosome"/>
</dbReference>
<protein>
    <submittedName>
        <fullName evidence="1">Uncharacterized protein</fullName>
    </submittedName>
</protein>
<keyword evidence="2" id="KW-1185">Reference proteome</keyword>
<dbReference type="AlphaFoldDB" id="A0A975BBK8"/>
<gene>
    <name evidence="1" type="ORF">dnl_46130</name>
</gene>
<proteinExistence type="predicted"/>
<dbReference type="KEGG" id="dli:dnl_46130"/>
<accession>A0A975BBK8</accession>
<organism evidence="1 2">
    <name type="scientific">Desulfonema limicola</name>
    <dbReference type="NCBI Taxonomy" id="45656"/>
    <lineage>
        <taxon>Bacteria</taxon>
        <taxon>Pseudomonadati</taxon>
        <taxon>Thermodesulfobacteriota</taxon>
        <taxon>Desulfobacteria</taxon>
        <taxon>Desulfobacterales</taxon>
        <taxon>Desulfococcaceae</taxon>
        <taxon>Desulfonema</taxon>
    </lineage>
</organism>
<evidence type="ECO:0000313" key="1">
    <source>
        <dbReference type="EMBL" id="QTA82240.1"/>
    </source>
</evidence>
<evidence type="ECO:0000313" key="2">
    <source>
        <dbReference type="Proteomes" id="UP000663720"/>
    </source>
</evidence>
<sequence length="54" mass="6373">MRETVIQIEHKSKKEDVSERVFENSFIILTLLKSKRKKVLILLKSTRLCVNCLL</sequence>